<evidence type="ECO:0000256" key="12">
    <source>
        <dbReference type="ARBA" id="ARBA00023242"/>
    </source>
</evidence>
<keyword evidence="10" id="KW-0496">Mitochondrion</keyword>
<dbReference type="GO" id="GO:0005829">
    <property type="term" value="C:cytosol"/>
    <property type="evidence" value="ECO:0007669"/>
    <property type="project" value="UniProtKB-SubCell"/>
</dbReference>
<dbReference type="PANTHER" id="PTHR21660">
    <property type="entry name" value="THIOESTERASE SUPERFAMILY MEMBER-RELATED"/>
    <property type="match status" value="1"/>
</dbReference>
<dbReference type="AlphaFoldDB" id="A0A150H373"/>
<name>A0A150H373_GONPE</name>
<proteinExistence type="inferred from homology"/>
<keyword evidence="9" id="KW-0443">Lipid metabolism</keyword>
<comment type="catalytic activity">
    <reaction evidence="13">
        <text>a fatty acyl-CoA + H2O = a fatty acid + CoA + H(+)</text>
        <dbReference type="Rhea" id="RHEA:16781"/>
        <dbReference type="ChEBI" id="CHEBI:15377"/>
        <dbReference type="ChEBI" id="CHEBI:15378"/>
        <dbReference type="ChEBI" id="CHEBI:28868"/>
        <dbReference type="ChEBI" id="CHEBI:57287"/>
        <dbReference type="ChEBI" id="CHEBI:77636"/>
    </reaction>
    <physiologicalReaction direction="left-to-right" evidence="13">
        <dbReference type="Rhea" id="RHEA:16782"/>
    </physiologicalReaction>
</comment>
<keyword evidence="7" id="KW-0378">Hydrolase</keyword>
<comment type="subunit">
    <text evidence="15">Homotetramer. Interacts with PCTP.</text>
</comment>
<evidence type="ECO:0000259" key="19">
    <source>
        <dbReference type="Pfam" id="PF03061"/>
    </source>
</evidence>
<keyword evidence="21" id="KW-1185">Reference proteome</keyword>
<keyword evidence="6" id="KW-0963">Cytoplasm</keyword>
<evidence type="ECO:0000256" key="14">
    <source>
        <dbReference type="ARBA" id="ARBA00058205"/>
    </source>
</evidence>
<evidence type="ECO:0000256" key="10">
    <source>
        <dbReference type="ARBA" id="ARBA00023128"/>
    </source>
</evidence>
<sequence>MTTVSERAELARTFIQSLVKGTAVPDRVTFDHTALGGLTVTEVAEGRVVCEMPVTDKVCNRYGTLHGGAAATLVDVVTTAALLTASPHSGVSVTLSATYVAAMPGGPGEVVVVDARVTRVGRHLANLSAELRRKATGQVVVTGTHTKFLQAYVPIRNVRFGK</sequence>
<keyword evidence="8" id="KW-0007">Acetylation</keyword>
<evidence type="ECO:0000256" key="2">
    <source>
        <dbReference type="ARBA" id="ARBA00004173"/>
    </source>
</evidence>
<dbReference type="InterPro" id="IPR006683">
    <property type="entry name" value="Thioestr_dom"/>
</dbReference>
<dbReference type="Proteomes" id="UP000075714">
    <property type="component" value="Unassembled WGS sequence"/>
</dbReference>
<evidence type="ECO:0000256" key="1">
    <source>
        <dbReference type="ARBA" id="ARBA00004123"/>
    </source>
</evidence>
<accession>A0A150H373</accession>
<evidence type="ECO:0000256" key="18">
    <source>
        <dbReference type="ARBA" id="ARBA00083956"/>
    </source>
</evidence>
<evidence type="ECO:0000256" key="15">
    <source>
        <dbReference type="ARBA" id="ARBA00064709"/>
    </source>
</evidence>
<evidence type="ECO:0000313" key="21">
    <source>
        <dbReference type="Proteomes" id="UP000075714"/>
    </source>
</evidence>
<comment type="similarity">
    <text evidence="5">Belongs to the thioesterase PaaI family.</text>
</comment>
<dbReference type="GO" id="GO:0005819">
    <property type="term" value="C:spindle"/>
    <property type="evidence" value="ECO:0007669"/>
    <property type="project" value="UniProtKB-SubCell"/>
</dbReference>
<evidence type="ECO:0000256" key="4">
    <source>
        <dbReference type="ARBA" id="ARBA00004514"/>
    </source>
</evidence>
<dbReference type="GO" id="GO:0006629">
    <property type="term" value="P:lipid metabolic process"/>
    <property type="evidence" value="ECO:0007669"/>
    <property type="project" value="UniProtKB-KW"/>
</dbReference>
<dbReference type="GO" id="GO:0047617">
    <property type="term" value="F:fatty acyl-CoA hydrolase activity"/>
    <property type="evidence" value="ECO:0007669"/>
    <property type="project" value="InterPro"/>
</dbReference>
<dbReference type="NCBIfam" id="TIGR00369">
    <property type="entry name" value="unchar_dom_1"/>
    <property type="match status" value="1"/>
</dbReference>
<dbReference type="PANTHER" id="PTHR21660:SF1">
    <property type="entry name" value="ACYL-COENZYME A THIOESTERASE 13"/>
    <property type="match status" value="1"/>
</dbReference>
<evidence type="ECO:0000256" key="9">
    <source>
        <dbReference type="ARBA" id="ARBA00023098"/>
    </source>
</evidence>
<keyword evidence="12" id="KW-0539">Nucleus</keyword>
<evidence type="ECO:0000256" key="6">
    <source>
        <dbReference type="ARBA" id="ARBA00022490"/>
    </source>
</evidence>
<dbReference type="FunFam" id="3.10.129.10:FF:000021">
    <property type="entry name" value="Acyl-coenzyme A thioesterase 13"/>
    <property type="match status" value="1"/>
</dbReference>
<evidence type="ECO:0000256" key="7">
    <source>
        <dbReference type="ARBA" id="ARBA00022801"/>
    </source>
</evidence>
<dbReference type="Gene3D" id="3.10.129.10">
    <property type="entry name" value="Hotdog Thioesterase"/>
    <property type="match status" value="1"/>
</dbReference>
<evidence type="ECO:0000256" key="5">
    <source>
        <dbReference type="ARBA" id="ARBA00008324"/>
    </source>
</evidence>
<dbReference type="OrthoDB" id="46529at2759"/>
<dbReference type="CDD" id="cd03443">
    <property type="entry name" value="PaaI_thioesterase"/>
    <property type="match status" value="1"/>
</dbReference>
<comment type="function">
    <text evidence="14">Catalyzes the hydrolysis of acyl-CoAs into free fatty acids and coenzyme A (CoASH), regulating their respective intracellular levels. Has acyl-CoA thioesterase activity towards medium (C12) and long-chain (C18) fatty acyl-CoA substrates. Can also hydrolyze 3-hydroxyphenylacetyl-CoA and 3,4-dihydroxyphenylacetyl-CoA (in vitro). May play a role in controlling adaptive thermogenesis.</text>
</comment>
<evidence type="ECO:0000313" key="20">
    <source>
        <dbReference type="EMBL" id="KXZ56288.1"/>
    </source>
</evidence>
<dbReference type="EMBL" id="LSYV01000002">
    <property type="protein sequence ID" value="KXZ56288.1"/>
    <property type="molecule type" value="Genomic_DNA"/>
</dbReference>
<protein>
    <recommendedName>
        <fullName evidence="16">Acyl-coenzyme A thioesterase 13</fullName>
    </recommendedName>
    <alternativeName>
        <fullName evidence="17">Hotdog-fold thioesterase superfamily member 2</fullName>
    </alternativeName>
    <alternativeName>
        <fullName evidence="18">Thioesterase superfamily member 2</fullName>
    </alternativeName>
</protein>
<dbReference type="STRING" id="33097.A0A150H373"/>
<feature type="domain" description="Thioesterase" evidence="19">
    <location>
        <begin position="62"/>
        <end position="138"/>
    </location>
</feature>
<dbReference type="InterPro" id="IPR003736">
    <property type="entry name" value="PAAI_dom"/>
</dbReference>
<comment type="caution">
    <text evidence="20">The sequence shown here is derived from an EMBL/GenBank/DDBJ whole genome shotgun (WGS) entry which is preliminary data.</text>
</comment>
<evidence type="ECO:0000256" key="17">
    <source>
        <dbReference type="ARBA" id="ARBA00081533"/>
    </source>
</evidence>
<dbReference type="Pfam" id="PF03061">
    <property type="entry name" value="4HBT"/>
    <property type="match status" value="1"/>
</dbReference>
<keyword evidence="11" id="KW-0206">Cytoskeleton</keyword>
<organism evidence="20 21">
    <name type="scientific">Gonium pectorale</name>
    <name type="common">Green alga</name>
    <dbReference type="NCBI Taxonomy" id="33097"/>
    <lineage>
        <taxon>Eukaryota</taxon>
        <taxon>Viridiplantae</taxon>
        <taxon>Chlorophyta</taxon>
        <taxon>core chlorophytes</taxon>
        <taxon>Chlorophyceae</taxon>
        <taxon>CS clade</taxon>
        <taxon>Chlamydomonadales</taxon>
        <taxon>Volvocaceae</taxon>
        <taxon>Gonium</taxon>
    </lineage>
</organism>
<evidence type="ECO:0000256" key="8">
    <source>
        <dbReference type="ARBA" id="ARBA00022990"/>
    </source>
</evidence>
<dbReference type="GO" id="GO:0005739">
    <property type="term" value="C:mitochondrion"/>
    <property type="evidence" value="ECO:0007669"/>
    <property type="project" value="UniProtKB-SubCell"/>
</dbReference>
<reference evidence="21" key="1">
    <citation type="journal article" date="2016" name="Nat. Commun.">
        <title>The Gonium pectorale genome demonstrates co-option of cell cycle regulation during the evolution of multicellularity.</title>
        <authorList>
            <person name="Hanschen E.R."/>
            <person name="Marriage T.N."/>
            <person name="Ferris P.J."/>
            <person name="Hamaji T."/>
            <person name="Toyoda A."/>
            <person name="Fujiyama A."/>
            <person name="Neme R."/>
            <person name="Noguchi H."/>
            <person name="Minakuchi Y."/>
            <person name="Suzuki M."/>
            <person name="Kawai-Toyooka H."/>
            <person name="Smith D.R."/>
            <person name="Sparks H."/>
            <person name="Anderson J."/>
            <person name="Bakaric R."/>
            <person name="Luria V."/>
            <person name="Karger A."/>
            <person name="Kirschner M.W."/>
            <person name="Durand P.M."/>
            <person name="Michod R.E."/>
            <person name="Nozaki H."/>
            <person name="Olson B.J."/>
        </authorList>
    </citation>
    <scope>NUCLEOTIDE SEQUENCE [LARGE SCALE GENOMIC DNA]</scope>
    <source>
        <strain evidence="21">NIES-2863</strain>
    </source>
</reference>
<dbReference type="InterPro" id="IPR029069">
    <property type="entry name" value="HotDog_dom_sf"/>
</dbReference>
<evidence type="ECO:0000256" key="3">
    <source>
        <dbReference type="ARBA" id="ARBA00004186"/>
    </source>
</evidence>
<comment type="subcellular location">
    <subcellularLocation>
        <location evidence="3">Cytoplasm</location>
        <location evidence="3">Cytoskeleton</location>
        <location evidence="3">Spindle</location>
    </subcellularLocation>
    <subcellularLocation>
        <location evidence="4">Cytoplasm</location>
        <location evidence="4">Cytosol</location>
    </subcellularLocation>
    <subcellularLocation>
        <location evidence="2">Mitochondrion</location>
    </subcellularLocation>
    <subcellularLocation>
        <location evidence="1">Nucleus</location>
    </subcellularLocation>
</comment>
<dbReference type="InterPro" id="IPR039298">
    <property type="entry name" value="ACOT13"/>
</dbReference>
<evidence type="ECO:0000256" key="11">
    <source>
        <dbReference type="ARBA" id="ARBA00023212"/>
    </source>
</evidence>
<dbReference type="SUPFAM" id="SSF54637">
    <property type="entry name" value="Thioesterase/thiol ester dehydrase-isomerase"/>
    <property type="match status" value="1"/>
</dbReference>
<gene>
    <name evidence="20" type="ORF">GPECTOR_1g253</name>
</gene>
<evidence type="ECO:0000256" key="13">
    <source>
        <dbReference type="ARBA" id="ARBA00052976"/>
    </source>
</evidence>
<evidence type="ECO:0000256" key="16">
    <source>
        <dbReference type="ARBA" id="ARBA00067273"/>
    </source>
</evidence>
<dbReference type="GO" id="GO:0005634">
    <property type="term" value="C:nucleus"/>
    <property type="evidence" value="ECO:0007669"/>
    <property type="project" value="UniProtKB-SubCell"/>
</dbReference>